<dbReference type="RefSeq" id="XP_046050591.1">
    <property type="nucleotide sequence ID" value="XM_046190106.1"/>
</dbReference>
<dbReference type="OrthoDB" id="3251668at2759"/>
<dbReference type="InterPro" id="IPR001138">
    <property type="entry name" value="Zn2Cys6_DnaBD"/>
</dbReference>
<dbReference type="EMBL" id="JAGMUX010000007">
    <property type="protein sequence ID" value="KAH7254344.1"/>
    <property type="molecule type" value="Genomic_DNA"/>
</dbReference>
<organism evidence="3 4">
    <name type="scientific">Fusarium redolens</name>
    <dbReference type="NCBI Taxonomy" id="48865"/>
    <lineage>
        <taxon>Eukaryota</taxon>
        <taxon>Fungi</taxon>
        <taxon>Dikarya</taxon>
        <taxon>Ascomycota</taxon>
        <taxon>Pezizomycotina</taxon>
        <taxon>Sordariomycetes</taxon>
        <taxon>Hypocreomycetidae</taxon>
        <taxon>Hypocreales</taxon>
        <taxon>Nectriaceae</taxon>
        <taxon>Fusarium</taxon>
        <taxon>Fusarium redolens species complex</taxon>
    </lineage>
</organism>
<dbReference type="AlphaFoldDB" id="A0A9P9HAU7"/>
<evidence type="ECO:0000313" key="3">
    <source>
        <dbReference type="EMBL" id="KAH7254344.1"/>
    </source>
</evidence>
<protein>
    <recommendedName>
        <fullName evidence="2">Zn(2)-C6 fungal-type domain-containing protein</fullName>
    </recommendedName>
</protein>
<evidence type="ECO:0000313" key="4">
    <source>
        <dbReference type="Proteomes" id="UP000720189"/>
    </source>
</evidence>
<dbReference type="InterPro" id="IPR036864">
    <property type="entry name" value="Zn2-C6_fun-type_DNA-bd_sf"/>
</dbReference>
<feature type="domain" description="Zn(2)-C6 fungal-type" evidence="2">
    <location>
        <begin position="7"/>
        <end position="36"/>
    </location>
</feature>
<dbReference type="SMART" id="SM00066">
    <property type="entry name" value="GAL4"/>
    <property type="match status" value="1"/>
</dbReference>
<reference evidence="3" key="1">
    <citation type="journal article" date="2021" name="Nat. Commun.">
        <title>Genetic determinants of endophytism in the Arabidopsis root mycobiome.</title>
        <authorList>
            <person name="Mesny F."/>
            <person name="Miyauchi S."/>
            <person name="Thiergart T."/>
            <person name="Pickel B."/>
            <person name="Atanasova L."/>
            <person name="Karlsson M."/>
            <person name="Huettel B."/>
            <person name="Barry K.W."/>
            <person name="Haridas S."/>
            <person name="Chen C."/>
            <person name="Bauer D."/>
            <person name="Andreopoulos W."/>
            <person name="Pangilinan J."/>
            <person name="LaButti K."/>
            <person name="Riley R."/>
            <person name="Lipzen A."/>
            <person name="Clum A."/>
            <person name="Drula E."/>
            <person name="Henrissat B."/>
            <person name="Kohler A."/>
            <person name="Grigoriev I.V."/>
            <person name="Martin F.M."/>
            <person name="Hacquard S."/>
        </authorList>
    </citation>
    <scope>NUCLEOTIDE SEQUENCE</scope>
    <source>
        <strain evidence="3">MPI-CAGE-AT-0023</strain>
    </source>
</reference>
<dbReference type="GO" id="GO:0045944">
    <property type="term" value="P:positive regulation of transcription by RNA polymerase II"/>
    <property type="evidence" value="ECO:0007669"/>
    <property type="project" value="TreeGrafter"/>
</dbReference>
<evidence type="ECO:0000256" key="1">
    <source>
        <dbReference type="ARBA" id="ARBA00023242"/>
    </source>
</evidence>
<dbReference type="PROSITE" id="PS00463">
    <property type="entry name" value="ZN2_CY6_FUNGAL_1"/>
    <property type="match status" value="1"/>
</dbReference>
<dbReference type="Proteomes" id="UP000720189">
    <property type="component" value="Unassembled WGS sequence"/>
</dbReference>
<accession>A0A9P9HAU7</accession>
<dbReference type="GO" id="GO:0008270">
    <property type="term" value="F:zinc ion binding"/>
    <property type="evidence" value="ECO:0007669"/>
    <property type="project" value="InterPro"/>
</dbReference>
<dbReference type="SUPFAM" id="SSF57701">
    <property type="entry name" value="Zn2/Cys6 DNA-binding domain"/>
    <property type="match status" value="1"/>
</dbReference>
<comment type="caution">
    <text evidence="3">The sequence shown here is derived from an EMBL/GenBank/DDBJ whole genome shotgun (WGS) entry which is preliminary data.</text>
</comment>
<dbReference type="PANTHER" id="PTHR37534">
    <property type="entry name" value="TRANSCRIPTIONAL ACTIVATOR PROTEIN UGA3"/>
    <property type="match status" value="1"/>
</dbReference>
<dbReference type="GeneID" id="70220060"/>
<dbReference type="Gene3D" id="4.10.240.10">
    <property type="entry name" value="Zn(2)-C6 fungal-type DNA-binding domain"/>
    <property type="match status" value="1"/>
</dbReference>
<dbReference type="CDD" id="cd00067">
    <property type="entry name" value="GAL4"/>
    <property type="match status" value="1"/>
</dbReference>
<name>A0A9P9HAU7_FUSRE</name>
<gene>
    <name evidence="3" type="ORF">BKA55DRAFT_539176</name>
</gene>
<keyword evidence="4" id="KW-1185">Reference proteome</keyword>
<keyword evidence="1" id="KW-0539">Nucleus</keyword>
<dbReference type="PANTHER" id="PTHR37534:SF7">
    <property type="entry name" value="TRANSCRIPTIONAL ACTIVATOR PROTEIN UGA3"/>
    <property type="match status" value="1"/>
</dbReference>
<dbReference type="GO" id="GO:0005634">
    <property type="term" value="C:nucleus"/>
    <property type="evidence" value="ECO:0007669"/>
    <property type="project" value="TreeGrafter"/>
</dbReference>
<dbReference type="Pfam" id="PF00172">
    <property type="entry name" value="Zn_clus"/>
    <property type="match status" value="1"/>
</dbReference>
<dbReference type="GO" id="GO:0000981">
    <property type="term" value="F:DNA-binding transcription factor activity, RNA polymerase II-specific"/>
    <property type="evidence" value="ECO:0007669"/>
    <property type="project" value="InterPro"/>
</dbReference>
<dbReference type="GO" id="GO:0000976">
    <property type="term" value="F:transcription cis-regulatory region binding"/>
    <property type="evidence" value="ECO:0007669"/>
    <property type="project" value="TreeGrafter"/>
</dbReference>
<evidence type="ECO:0000259" key="2">
    <source>
        <dbReference type="PROSITE" id="PS50048"/>
    </source>
</evidence>
<sequence>MIRLRGGCNNCRRHRKKCDQQRPCCTRCKSRGYECSGYSNPPRWVNYAADPTVSSNPAPQDVTSSLALPAPPPKYETHMTQPLFQQYVNYGLRMFCKGYSKSWIQPYFVDMSTQSPSVLILSAAIQLYINQGSSVPALECVDLALRTFRYEVVSYRDTVSAGTLSAGVLLCKLNFLQAQPCTPYICMMSEVYHLNTQMNFLVLQQNVVVRHALELLAVMDIPQFVLGRVCPSLGLWKRFREAQDTWEGGRLRGIEVVSGMPMDLLDIFADAAHDDTENLILRLSEWEWQGDTAEYLQYNLWDAWRLAGIVDLRRRERCRRRLQNTQADYDADESCADTSVLDRLMAVISIIFDDSRLPKYRHVLIGLIFPLVVASLEVPYLKRHTRAKQIVDDVQNAIKAERTYNLTKVVFRILDDAWNDGSSCYDIDARARFQGVEVALM</sequence>
<proteinExistence type="predicted"/>
<dbReference type="PROSITE" id="PS50048">
    <property type="entry name" value="ZN2_CY6_FUNGAL_2"/>
    <property type="match status" value="1"/>
</dbReference>